<comment type="caution">
    <text evidence="3">The sequence shown here is derived from an EMBL/GenBank/DDBJ whole genome shotgun (WGS) entry which is preliminary data.</text>
</comment>
<dbReference type="EMBL" id="JAOWLY010000017">
    <property type="protein sequence ID" value="MDG4984963.1"/>
    <property type="molecule type" value="Genomic_DNA"/>
</dbReference>
<dbReference type="Pfam" id="PF06103">
    <property type="entry name" value="DUF948"/>
    <property type="match status" value="1"/>
</dbReference>
<evidence type="ECO:0000256" key="2">
    <source>
        <dbReference type="SAM" id="Phobius"/>
    </source>
</evidence>
<feature type="coiled-coil region" evidence="1">
    <location>
        <begin position="24"/>
        <end position="62"/>
    </location>
</feature>
<keyword evidence="1" id="KW-0175">Coiled coil</keyword>
<keyword evidence="2" id="KW-1133">Transmembrane helix</keyword>
<dbReference type="AlphaFoldDB" id="A0A9X4NMH5"/>
<organism evidence="3 4">
    <name type="scientific">Lactococcus lactis</name>
    <dbReference type="NCBI Taxonomy" id="1358"/>
    <lineage>
        <taxon>Bacteria</taxon>
        <taxon>Bacillati</taxon>
        <taxon>Bacillota</taxon>
        <taxon>Bacilli</taxon>
        <taxon>Lactobacillales</taxon>
        <taxon>Streptococcaceae</taxon>
        <taxon>Lactococcus</taxon>
    </lineage>
</organism>
<protein>
    <submittedName>
        <fullName evidence="3">DUF948 domain-containing protein</fullName>
    </submittedName>
</protein>
<dbReference type="PANTHER" id="PTHR40070:SF1">
    <property type="entry name" value="UPF0478 PROTEIN YTXG"/>
    <property type="match status" value="1"/>
</dbReference>
<reference evidence="3" key="2">
    <citation type="journal article" date="2023" name="Food Microbiol.">
        <title>Evaluation of the fermentation potential of lactic acid bacteria isolated from herbs, fruits and vegetables as starter cultures in nut-based milk alternatives.</title>
        <authorList>
            <person name="Huang W."/>
            <person name="Dong A."/>
            <person name="Pham H.T."/>
            <person name="Zhou C."/>
            <person name="Huo Z."/>
            <person name="Watjen A.P."/>
            <person name="Prakash S."/>
            <person name="Bang-Berthelsen C.H."/>
            <person name="Turner M.S."/>
        </authorList>
    </citation>
    <scope>NUCLEOTIDE SEQUENCE</scope>
    <source>
        <strain evidence="3">3</strain>
    </source>
</reference>
<gene>
    <name evidence="3" type="ORF">OGZ51_12490</name>
</gene>
<feature type="transmembrane region" description="Helical" evidence="2">
    <location>
        <begin position="6"/>
        <end position="27"/>
    </location>
</feature>
<evidence type="ECO:0000313" key="3">
    <source>
        <dbReference type="EMBL" id="MDG4984963.1"/>
    </source>
</evidence>
<sequence>MISIAFMILVVFLSFVLYKLFLLFADVQNLVNNTSKRVDNLLQEVNQTVNEVNSLLGDATEKIKKVDPLFVAVGEVSETISDINTSIRKLFFKKKSIRSKRESTSISTLIAIELAKKFFSKKKNK</sequence>
<dbReference type="Proteomes" id="UP001152614">
    <property type="component" value="Unassembled WGS sequence"/>
</dbReference>
<evidence type="ECO:0000313" key="4">
    <source>
        <dbReference type="Proteomes" id="UP001152614"/>
    </source>
</evidence>
<evidence type="ECO:0000256" key="1">
    <source>
        <dbReference type="SAM" id="Coils"/>
    </source>
</evidence>
<proteinExistence type="predicted"/>
<reference evidence="3" key="1">
    <citation type="submission" date="2022-10" db="EMBL/GenBank/DDBJ databases">
        <authorList>
            <person name="Turner M.S."/>
            <person name="Huang W."/>
        </authorList>
    </citation>
    <scope>NUCLEOTIDE SEQUENCE</scope>
    <source>
        <strain evidence="3">3</strain>
    </source>
</reference>
<keyword evidence="2" id="KW-0472">Membrane</keyword>
<keyword evidence="2" id="KW-0812">Transmembrane</keyword>
<accession>A0A9X4NMH5</accession>
<dbReference type="PANTHER" id="PTHR40070">
    <property type="entry name" value="UPF0478 PROTEIN YTXG"/>
    <property type="match status" value="1"/>
</dbReference>
<name>A0A9X4NMH5_9LACT</name>
<dbReference type="InterPro" id="IPR009293">
    <property type="entry name" value="UPF0478"/>
</dbReference>